<protein>
    <submittedName>
        <fullName evidence="4">Threonine/serine dehydratase</fullName>
    </submittedName>
</protein>
<sequence length="335" mass="35929">MLTKTDDFKLITADGVMRAAERLNGKAVRTPIIENEALNAAVGGRVIVKAEVLQHYGSFKFRGAYNLISQLSDDERSRGVLAWSSGNHAQGISFAAKLLGTHATIVMPADAPKMKADNVRALGANIVTYDRYSEDREEVARPIVEKYGLAVAPPFDHPHTIEGQGTMALETFQDALKKDIDLDSFIICCGGGGLTAGSALALEAVSPETEVWISEPEFYDEAWATIRDGKPHIADVTKRTICDAIATPQPGKLTLPIMERLVRGGVTVSEKDIREAMIFAYQHLKLVVEPGGAAALAAILSGKFDGRGKTTAIVLSGGNVDVTVFSAILNNEPIL</sequence>
<comment type="cofactor">
    <cofactor evidence="1">
        <name>pyridoxal 5'-phosphate</name>
        <dbReference type="ChEBI" id="CHEBI:597326"/>
    </cofactor>
</comment>
<dbReference type="CDD" id="cd01562">
    <property type="entry name" value="Thr-dehyd"/>
    <property type="match status" value="1"/>
</dbReference>
<evidence type="ECO:0000313" key="5">
    <source>
        <dbReference type="Proteomes" id="UP001560685"/>
    </source>
</evidence>
<evidence type="ECO:0000259" key="3">
    <source>
        <dbReference type="Pfam" id="PF00291"/>
    </source>
</evidence>
<dbReference type="PANTHER" id="PTHR43050">
    <property type="entry name" value="SERINE / THREONINE RACEMASE FAMILY MEMBER"/>
    <property type="match status" value="1"/>
</dbReference>
<evidence type="ECO:0000313" key="4">
    <source>
        <dbReference type="EMBL" id="MEX6631978.1"/>
    </source>
</evidence>
<evidence type="ECO:0000256" key="2">
    <source>
        <dbReference type="ARBA" id="ARBA00022898"/>
    </source>
</evidence>
<proteinExistence type="predicted"/>
<organism evidence="4 5">
    <name type="scientific">Hyphococcus lacteus</name>
    <dbReference type="NCBI Taxonomy" id="3143536"/>
    <lineage>
        <taxon>Bacteria</taxon>
        <taxon>Pseudomonadati</taxon>
        <taxon>Pseudomonadota</taxon>
        <taxon>Alphaproteobacteria</taxon>
        <taxon>Parvularculales</taxon>
        <taxon>Parvularculaceae</taxon>
        <taxon>Hyphococcus</taxon>
    </lineage>
</organism>
<dbReference type="RefSeq" id="WP_369311609.1">
    <property type="nucleotide sequence ID" value="NZ_JBEHZE010000001.1"/>
</dbReference>
<dbReference type="Gene3D" id="3.40.50.1100">
    <property type="match status" value="2"/>
</dbReference>
<dbReference type="Proteomes" id="UP001560685">
    <property type="component" value="Unassembled WGS sequence"/>
</dbReference>
<comment type="caution">
    <text evidence="4">The sequence shown here is derived from an EMBL/GenBank/DDBJ whole genome shotgun (WGS) entry which is preliminary data.</text>
</comment>
<dbReference type="Pfam" id="PF00291">
    <property type="entry name" value="PALP"/>
    <property type="match status" value="1"/>
</dbReference>
<dbReference type="EMBL" id="JBEHZE010000001">
    <property type="protein sequence ID" value="MEX6631978.1"/>
    <property type="molecule type" value="Genomic_DNA"/>
</dbReference>
<accession>A0ABV3Z0G0</accession>
<gene>
    <name evidence="4" type="ORF">ABFZ84_00305</name>
</gene>
<keyword evidence="2" id="KW-0663">Pyridoxal phosphate</keyword>
<dbReference type="SUPFAM" id="SSF53686">
    <property type="entry name" value="Tryptophan synthase beta subunit-like PLP-dependent enzymes"/>
    <property type="match status" value="1"/>
</dbReference>
<feature type="domain" description="Tryptophan synthase beta chain-like PALP" evidence="3">
    <location>
        <begin position="29"/>
        <end position="317"/>
    </location>
</feature>
<dbReference type="InterPro" id="IPR036052">
    <property type="entry name" value="TrpB-like_PALP_sf"/>
</dbReference>
<name>A0ABV3Z0G0_9PROT</name>
<dbReference type="PANTHER" id="PTHR43050:SF1">
    <property type="entry name" value="SERINE RACEMASE"/>
    <property type="match status" value="1"/>
</dbReference>
<keyword evidence="5" id="KW-1185">Reference proteome</keyword>
<evidence type="ECO:0000256" key="1">
    <source>
        <dbReference type="ARBA" id="ARBA00001933"/>
    </source>
</evidence>
<reference evidence="4 5" key="1">
    <citation type="submission" date="2024-05" db="EMBL/GenBank/DDBJ databases">
        <title>Three bacterial strains, DH-69, EH-24, and ECK-19 isolated from coastal sediments.</title>
        <authorList>
            <person name="Ye Y.-Q."/>
            <person name="Du Z.-J."/>
        </authorList>
    </citation>
    <scope>NUCLEOTIDE SEQUENCE [LARGE SCALE GENOMIC DNA]</scope>
    <source>
        <strain evidence="4 5">ECK-19</strain>
    </source>
</reference>
<dbReference type="InterPro" id="IPR001926">
    <property type="entry name" value="TrpB-like_PALP"/>
</dbReference>